<name>A0A432PCS0_9HYPH</name>
<dbReference type="OrthoDB" id="7853039at2"/>
<dbReference type="InterPro" id="IPR000182">
    <property type="entry name" value="GNAT_dom"/>
</dbReference>
<evidence type="ECO:0000259" key="1">
    <source>
        <dbReference type="PROSITE" id="PS51186"/>
    </source>
</evidence>
<proteinExistence type="predicted"/>
<sequence length="272" mass="29305">MDRSPASRPAVPEEDIIEAKAFIDLFMIAPQTLVDQTGFACMQLGTGCAISLPSAPAIGLNRILGIAALDDLDTAYEWMSKRVGRRYLQMSAAITPQQKGDWIREHGLLAEGNGWAKLRRAAPRTPLTHAGEVITRQVNGDEADTFGSMMCAGFGFPTNLIPLWSAIVGKDGWTCFFAELEGRPIATGAMYASGGYAWLGGGATVPEFRNRGAQKALIAARLNEGAVQGVRTFVVETAQPSAGEPNISHANLIAHGFEQIYTRMNYRFPDGS</sequence>
<dbReference type="Gene3D" id="3.40.630.30">
    <property type="match status" value="1"/>
</dbReference>
<evidence type="ECO:0000313" key="3">
    <source>
        <dbReference type="Proteomes" id="UP000278823"/>
    </source>
</evidence>
<protein>
    <submittedName>
        <fullName evidence="2">N-acetyltransferase</fullName>
    </submittedName>
</protein>
<dbReference type="InterPro" id="IPR016181">
    <property type="entry name" value="Acyl_CoA_acyltransferase"/>
</dbReference>
<keyword evidence="3" id="KW-1185">Reference proteome</keyword>
<dbReference type="RefSeq" id="WP_126924508.1">
    <property type="nucleotide sequence ID" value="NZ_ML133698.1"/>
</dbReference>
<gene>
    <name evidence="2" type="ORF">EFQ99_28570</name>
</gene>
<dbReference type="SUPFAM" id="SSF55729">
    <property type="entry name" value="Acyl-CoA N-acyltransferases (Nat)"/>
    <property type="match status" value="1"/>
</dbReference>
<reference evidence="3" key="1">
    <citation type="submission" date="2018-11" db="EMBL/GenBank/DDBJ databases">
        <title>Rhizobium chutanense sp. nov., isolated from root nodules of Phaseolus vulgaris in China.</title>
        <authorList>
            <person name="Huo Y."/>
        </authorList>
    </citation>
    <scope>NUCLEOTIDE SEQUENCE [LARGE SCALE GENOMIC DNA]</scope>
    <source>
        <strain evidence="3">CCBAU 65647</strain>
    </source>
</reference>
<dbReference type="PROSITE" id="PS51186">
    <property type="entry name" value="GNAT"/>
    <property type="match status" value="1"/>
</dbReference>
<evidence type="ECO:0000313" key="2">
    <source>
        <dbReference type="EMBL" id="RUM20698.1"/>
    </source>
</evidence>
<dbReference type="AlphaFoldDB" id="A0A432PCS0"/>
<organism evidence="2 3">
    <name type="scientific">Rhizobium vallis</name>
    <dbReference type="NCBI Taxonomy" id="634290"/>
    <lineage>
        <taxon>Bacteria</taxon>
        <taxon>Pseudomonadati</taxon>
        <taxon>Pseudomonadota</taxon>
        <taxon>Alphaproteobacteria</taxon>
        <taxon>Hyphomicrobiales</taxon>
        <taxon>Rhizobiaceae</taxon>
        <taxon>Rhizobium/Agrobacterium group</taxon>
        <taxon>Rhizobium</taxon>
    </lineage>
</organism>
<dbReference type="CDD" id="cd04301">
    <property type="entry name" value="NAT_SF"/>
    <property type="match status" value="1"/>
</dbReference>
<comment type="caution">
    <text evidence="2">The sequence shown here is derived from an EMBL/GenBank/DDBJ whole genome shotgun (WGS) entry which is preliminary data.</text>
</comment>
<dbReference type="EMBL" id="RJTH01000014">
    <property type="protein sequence ID" value="RUM20698.1"/>
    <property type="molecule type" value="Genomic_DNA"/>
</dbReference>
<dbReference type="Proteomes" id="UP000278823">
    <property type="component" value="Unassembled WGS sequence"/>
</dbReference>
<keyword evidence="2" id="KW-0808">Transferase</keyword>
<accession>A0A432PCS0</accession>
<feature type="domain" description="N-acetyltransferase" evidence="1">
    <location>
        <begin position="133"/>
        <end position="272"/>
    </location>
</feature>
<dbReference type="GO" id="GO:0016747">
    <property type="term" value="F:acyltransferase activity, transferring groups other than amino-acyl groups"/>
    <property type="evidence" value="ECO:0007669"/>
    <property type="project" value="InterPro"/>
</dbReference>